<feature type="compositionally biased region" description="Acidic residues" evidence="5">
    <location>
        <begin position="964"/>
        <end position="980"/>
    </location>
</feature>
<name>A0ABQ5K427_9EUKA</name>
<feature type="disulfide bond" evidence="4">
    <location>
        <begin position="1308"/>
        <end position="1317"/>
    </location>
</feature>
<dbReference type="EMBL" id="BQXS01012638">
    <property type="protein sequence ID" value="GKT26130.1"/>
    <property type="molecule type" value="Genomic_DNA"/>
</dbReference>
<feature type="disulfide bond" evidence="4">
    <location>
        <begin position="1502"/>
        <end position="1511"/>
    </location>
</feature>
<dbReference type="SMART" id="SM00365">
    <property type="entry name" value="LRR_SD22"/>
    <property type="match status" value="6"/>
</dbReference>
<keyword evidence="6" id="KW-0472">Membrane</keyword>
<comment type="caution">
    <text evidence="4">Lacks conserved residue(s) required for the propagation of feature annotation.</text>
</comment>
<evidence type="ECO:0000256" key="4">
    <source>
        <dbReference type="PROSITE-ProRule" id="PRU00076"/>
    </source>
</evidence>
<feature type="disulfide bond" evidence="4">
    <location>
        <begin position="1483"/>
        <end position="1500"/>
    </location>
</feature>
<evidence type="ECO:0000313" key="9">
    <source>
        <dbReference type="Proteomes" id="UP001057375"/>
    </source>
</evidence>
<feature type="compositionally biased region" description="Low complexity" evidence="5">
    <location>
        <begin position="1587"/>
        <end position="1597"/>
    </location>
</feature>
<evidence type="ECO:0000313" key="8">
    <source>
        <dbReference type="EMBL" id="GKT26130.1"/>
    </source>
</evidence>
<feature type="region of interest" description="Disordered" evidence="5">
    <location>
        <begin position="1552"/>
        <end position="1573"/>
    </location>
</feature>
<dbReference type="PANTHER" id="PTHR11219">
    <property type="entry name" value="TENEURIN AND N-ACETYLGLUCOSAMINE-1-PHOSPHODIESTER ALPHA-N-ACETYLGLUCOSAMINIDASE"/>
    <property type="match status" value="1"/>
</dbReference>
<dbReference type="SUPFAM" id="SSF52075">
    <property type="entry name" value="Outer arm dynein light chain 1"/>
    <property type="match status" value="1"/>
</dbReference>
<feature type="compositionally biased region" description="Basic and acidic residues" evidence="5">
    <location>
        <begin position="1552"/>
        <end position="1561"/>
    </location>
</feature>
<feature type="region of interest" description="Disordered" evidence="5">
    <location>
        <begin position="961"/>
        <end position="980"/>
    </location>
</feature>
<dbReference type="PROSITE" id="PS50026">
    <property type="entry name" value="EGF_3"/>
    <property type="match status" value="2"/>
</dbReference>
<gene>
    <name evidence="8" type="ORF">ADUPG1_013249</name>
</gene>
<reference evidence="8" key="1">
    <citation type="submission" date="2022-03" db="EMBL/GenBank/DDBJ databases">
        <title>Draft genome sequence of Aduncisulcus paluster, a free-living microaerophilic Fornicata.</title>
        <authorList>
            <person name="Yuyama I."/>
            <person name="Kume K."/>
            <person name="Tamura T."/>
            <person name="Inagaki Y."/>
            <person name="Hashimoto T."/>
        </authorList>
    </citation>
    <scope>NUCLEOTIDE SEQUENCE</scope>
    <source>
        <strain evidence="8">NY0171</strain>
    </source>
</reference>
<dbReference type="Gene3D" id="2.170.300.10">
    <property type="entry name" value="Tie2 ligand-binding domain superfamily"/>
    <property type="match status" value="1"/>
</dbReference>
<organism evidence="8 9">
    <name type="scientific">Aduncisulcus paluster</name>
    <dbReference type="NCBI Taxonomy" id="2918883"/>
    <lineage>
        <taxon>Eukaryota</taxon>
        <taxon>Metamonada</taxon>
        <taxon>Carpediemonas-like organisms</taxon>
        <taxon>Aduncisulcus</taxon>
    </lineage>
</organism>
<dbReference type="PROSITE" id="PS51450">
    <property type="entry name" value="LRR"/>
    <property type="match status" value="3"/>
</dbReference>
<evidence type="ECO:0000256" key="1">
    <source>
        <dbReference type="ARBA" id="ARBA00022536"/>
    </source>
</evidence>
<comment type="caution">
    <text evidence="8">The sequence shown here is derived from an EMBL/GenBank/DDBJ whole genome shotgun (WGS) entry which is preliminary data.</text>
</comment>
<evidence type="ECO:0000256" key="3">
    <source>
        <dbReference type="ARBA" id="ARBA00023157"/>
    </source>
</evidence>
<evidence type="ECO:0000259" key="7">
    <source>
        <dbReference type="PROSITE" id="PS50026"/>
    </source>
</evidence>
<dbReference type="PANTHER" id="PTHR11219:SF69">
    <property type="entry name" value="TENEURIN-A"/>
    <property type="match status" value="1"/>
</dbReference>
<evidence type="ECO:0000256" key="5">
    <source>
        <dbReference type="SAM" id="MobiDB-lite"/>
    </source>
</evidence>
<dbReference type="PROSITE" id="PS01186">
    <property type="entry name" value="EGF_2"/>
    <property type="match status" value="2"/>
</dbReference>
<keyword evidence="6" id="KW-1133">Transmembrane helix</keyword>
<keyword evidence="3 4" id="KW-1015">Disulfide bond</keyword>
<dbReference type="PROSITE" id="PS00022">
    <property type="entry name" value="EGF_1"/>
    <property type="match status" value="3"/>
</dbReference>
<feature type="transmembrane region" description="Helical" evidence="6">
    <location>
        <begin position="1519"/>
        <end position="1544"/>
    </location>
</feature>
<sequence>MPGLEGLNASNNAIQDISPVLRTLSTSLIELDISGNLICGLDSTSDDTSVFTSSFTQLSSFSSSDNTCACSDFSYSEYVYCAEIYPYSWGAVCSPGSYRVLTSSSSPECVPIASSDPLYSTCYSALSANQECVLDEDSGVISLQCLSDWYGSECSAACPVYNAQQCGGDVLHGVCNTETHECECSTSYTGSACQLSCETCIYGECAYMTDEDGNEDNSTVDPSSEYMICSPCSDQWYGDMCDCACPLDPFDLSSGMCGVESEYMGSHGACNSVSHLCECEDEYEGDACEYVHFADEYIHSAVCDLLSKDSSSCMITPQEMLDLPEYLDLSCSTSSTSTTSTGSISGPLTGLSLAKNTISISFSGCGNLNDIQGIELLESLEEINLSGCSDSIDISPLVSLSESLSSIDLSGTSLSQQTIDQFSSFSNLKTLVLNDCSLESCPYLCSSSESLSLLDLGSNTLQTIDDLSCSTSSTSTTSTGSISGPLTGLSLAKNTISISFSGCGNLNDIQGIELLESLEEINLSGCSDSIDISPLVSLSESLSSIDLSGTSLSQQTIDQFSSFSNLKTLVLNDCSLESCPYLCSSSESLSLLDLGSNTLQTIDALSCLVTISSLDISYNMLYDLSPLSSMDSLTLLDISGNYVINLTDIYSLSDHLEYIDLVDNLLGSDVSCSDLSLVFPTTLSSEEGGQSSCNEGIYVGAQAQAVTSTSDTQCPNPITSSYMCYVLSLDAEMNPIIEIKCSPGYLRTIGVSDLDCTAFPDDTDDSILDQCQDTHYECTILSEESNTVSIACSTGWYGDDCSVECPIDESSGDVCGEYTCDTQLHECQCPFGMTGALCTLQEGYVSDIDGIDEELAAILCETVNGVECSGDNSYLLDSLLISDLSSIKYLEIPSAVSSIQGIDLCENLEALVIQDGSDIDDYSPIASLDDLLSLTLPSNTTYSDIQSIASAVTALKESCLSESDSGDSDDSTSSNEEEDQQDVCVSSCVGLCSLRSLTFHDSPELGNPTDDTLDGYDVMYLIDFLAQYTYVDGSDEDSSSYESPLSCTLTSFSMVNCDVSDLGIVYIQSSLMGITELCLDGNNISDLSSIAYLLDSMENLESLSIQDNIDLPCPASDTTVCLEYLQLNSSSDIDSIYIPLSNGNDSSVNLSCGSSNSECDFETSGMVCSAWLPLDEQACVCPGNSYLDEDSGACVSSERCVGCGGTRGSCMSSSDDSSGETSSSCVCSDGWYGDTCSSYCPVNELTSQECSGSPRGTCDVDTHTCQCATNFLGDACELYCDSIALCGSHGQCIPSESSESNDEFQCSCEDGWYGSSCQTQLPTDTFVIDGEFVDFMCGRDYSSSASAASASSSSSSSSSNETSASYSYLSDSGTNTCTCSLDGLVLDSSSGTCIDPASHPTYSEIEGNDTACVGCGIGTDSHGSCEIDSETLKATCTCDFGWNDAIDDSSTELSGTPCSLNVCYYSSSQEEDDPESTSATIACNSHGVCALFAQSSEYGCVCYDGWHGDICSLEDKTPVVIYIFVSASSILFIGSIVFVGFILVRSRRRKQNLEKNRSESLHEEEDTTLPSSHIISFPSVPMEGISQLSQLQHSSNPPSSPQDPSHDDSVVIVSDASLGMAETIEEDHVHRRAKSRKKSRKRHGKTIVRKKSTRRRMLDEDESNNNVVSTSHSSDRSTLDGCVSEESPMSPDISLNPLKPSRTKKRIKKRKKRVIVSK</sequence>
<keyword evidence="1 4" id="KW-0245">EGF-like domain</keyword>
<keyword evidence="6" id="KW-0812">Transmembrane</keyword>
<dbReference type="InterPro" id="IPR000742">
    <property type="entry name" value="EGF"/>
</dbReference>
<feature type="region of interest" description="Disordered" evidence="5">
    <location>
        <begin position="1622"/>
        <end position="1718"/>
    </location>
</feature>
<feature type="compositionally biased region" description="Basic residues" evidence="5">
    <location>
        <begin position="1701"/>
        <end position="1718"/>
    </location>
</feature>
<feature type="domain" description="EGF-like" evidence="7">
    <location>
        <begin position="1277"/>
        <end position="1318"/>
    </location>
</feature>
<dbReference type="Gene3D" id="3.80.10.10">
    <property type="entry name" value="Ribonuclease Inhibitor"/>
    <property type="match status" value="4"/>
</dbReference>
<dbReference type="InterPro" id="IPR001611">
    <property type="entry name" value="Leu-rich_rpt"/>
</dbReference>
<evidence type="ECO:0000256" key="2">
    <source>
        <dbReference type="ARBA" id="ARBA00022737"/>
    </source>
</evidence>
<dbReference type="InterPro" id="IPR032675">
    <property type="entry name" value="LRR_dom_sf"/>
</dbReference>
<evidence type="ECO:0000256" key="6">
    <source>
        <dbReference type="SAM" id="Phobius"/>
    </source>
</evidence>
<accession>A0ABQ5K427</accession>
<dbReference type="InterPro" id="IPR051216">
    <property type="entry name" value="Teneurin"/>
</dbReference>
<dbReference type="Gene3D" id="2.10.25.10">
    <property type="entry name" value="Laminin"/>
    <property type="match status" value="1"/>
</dbReference>
<protein>
    <recommendedName>
        <fullName evidence="7">EGF-like domain-containing protein</fullName>
    </recommendedName>
</protein>
<feature type="compositionally biased region" description="Basic residues" evidence="5">
    <location>
        <begin position="1630"/>
        <end position="1655"/>
    </location>
</feature>
<dbReference type="SUPFAM" id="SSF52058">
    <property type="entry name" value="L domain-like"/>
    <property type="match status" value="2"/>
</dbReference>
<keyword evidence="2" id="KW-0677">Repeat</keyword>
<proteinExistence type="predicted"/>
<keyword evidence="9" id="KW-1185">Reference proteome</keyword>
<feature type="domain" description="EGF-like" evidence="7">
    <location>
        <begin position="1473"/>
        <end position="1512"/>
    </location>
</feature>
<feature type="region of interest" description="Disordered" evidence="5">
    <location>
        <begin position="1587"/>
        <end position="1609"/>
    </location>
</feature>
<dbReference type="Proteomes" id="UP001057375">
    <property type="component" value="Unassembled WGS sequence"/>
</dbReference>
<dbReference type="SMART" id="SM00181">
    <property type="entry name" value="EGF"/>
    <property type="match status" value="6"/>
</dbReference>